<sequence length="112" mass="13262">MRARNLEKRRNQLKDKFLSEIPPDEQHRYRETVGIFVDATIKGYLFEGFVGEALVDHLLVELPKIKGYEHCAYSHLSLKDVLGKYATRVERKFFKYRKELTRNAPDEIFSRS</sequence>
<keyword evidence="2" id="KW-1185">Reference proteome</keyword>
<evidence type="ECO:0000313" key="2">
    <source>
        <dbReference type="Proteomes" id="UP000320055"/>
    </source>
</evidence>
<reference evidence="1 2" key="1">
    <citation type="submission" date="2019-01" db="EMBL/GenBank/DDBJ databases">
        <authorList>
            <person name="Brito A."/>
        </authorList>
    </citation>
    <scope>NUCLEOTIDE SEQUENCE [LARGE SCALE GENOMIC DNA]</scope>
    <source>
        <strain evidence="1">1</strain>
    </source>
</reference>
<dbReference type="RefSeq" id="WP_144876446.1">
    <property type="nucleotide sequence ID" value="NZ_LR214410.1"/>
</dbReference>
<name>A0A563W301_9CYAN</name>
<gene>
    <name evidence="1" type="ORF">H1P_6780003</name>
</gene>
<protein>
    <submittedName>
        <fullName evidence="1">Uncharacterized protein</fullName>
    </submittedName>
</protein>
<dbReference type="EMBL" id="CAACVJ010000643">
    <property type="protein sequence ID" value="VEP18030.1"/>
    <property type="molecule type" value="Genomic_DNA"/>
</dbReference>
<evidence type="ECO:0000313" key="1">
    <source>
        <dbReference type="EMBL" id="VEP18030.1"/>
    </source>
</evidence>
<proteinExistence type="predicted"/>
<dbReference type="AlphaFoldDB" id="A0A563W301"/>
<dbReference type="Proteomes" id="UP000320055">
    <property type="component" value="Unassembled WGS sequence"/>
</dbReference>
<accession>A0A563W301</accession>
<organism evidence="1 2">
    <name type="scientific">Hyella patelloides LEGE 07179</name>
    <dbReference type="NCBI Taxonomy" id="945734"/>
    <lineage>
        <taxon>Bacteria</taxon>
        <taxon>Bacillati</taxon>
        <taxon>Cyanobacteriota</taxon>
        <taxon>Cyanophyceae</taxon>
        <taxon>Pleurocapsales</taxon>
        <taxon>Hyellaceae</taxon>
        <taxon>Hyella</taxon>
    </lineage>
</organism>